<name>A0A024QG83_9BACI</name>
<keyword evidence="3" id="KW-1185">Reference proteome</keyword>
<dbReference type="InterPro" id="IPR025235">
    <property type="entry name" value="DUF4178"/>
</dbReference>
<evidence type="ECO:0000313" key="2">
    <source>
        <dbReference type="EMBL" id="CDQ41257.1"/>
    </source>
</evidence>
<dbReference type="Proteomes" id="UP000028875">
    <property type="component" value="Unassembled WGS sequence"/>
</dbReference>
<accession>A0A024QG83</accession>
<dbReference type="Pfam" id="PF13785">
    <property type="entry name" value="DUF4178"/>
    <property type="match status" value="1"/>
</dbReference>
<evidence type="ECO:0000259" key="1">
    <source>
        <dbReference type="Pfam" id="PF13785"/>
    </source>
</evidence>
<dbReference type="AlphaFoldDB" id="A0A024QG83"/>
<sequence>MSILGKLFGKKKESSNAIEERNMFNLEMDDIVTFDLEDYKVVGKINYNDHGFKWHAYQLQGTHKTLWLSVEMDDELNLGMYEKIKLPLQEPIPKQIEYNGTTYYLDESGTANVSGVGRSENLSGTTCNYFDYMDDEEEKFLSVEKWGSELEVSTGYTIEEFELKIIASK</sequence>
<feature type="domain" description="DUF4178" evidence="1">
    <location>
        <begin position="29"/>
        <end position="159"/>
    </location>
</feature>
<dbReference type="STRING" id="1462526.BN990_03616"/>
<evidence type="ECO:0000313" key="3">
    <source>
        <dbReference type="Proteomes" id="UP000028875"/>
    </source>
</evidence>
<reference evidence="2 3" key="1">
    <citation type="submission" date="2014-03" db="EMBL/GenBank/DDBJ databases">
        <authorList>
            <person name="Urmite Genomes U."/>
        </authorList>
    </citation>
    <scope>NUCLEOTIDE SEQUENCE [LARGE SCALE GENOMIC DNA]</scope>
    <source>
        <strain evidence="2 3">Vm-5</strain>
    </source>
</reference>
<proteinExistence type="predicted"/>
<reference evidence="3" key="2">
    <citation type="submission" date="2014-05" db="EMBL/GenBank/DDBJ databases">
        <title>Draft genome sequence of Virgibacillus massiliensis Vm-5.</title>
        <authorList>
            <person name="Khelaifia S."/>
            <person name="Croce O."/>
            <person name="Lagier J.C."/>
            <person name="Raoult D."/>
        </authorList>
    </citation>
    <scope>NUCLEOTIDE SEQUENCE [LARGE SCALE GENOMIC DNA]</scope>
    <source>
        <strain evidence="3">Vm-5</strain>
    </source>
</reference>
<dbReference type="RefSeq" id="WP_038245869.1">
    <property type="nucleotide sequence ID" value="NZ_BNER01000009.1"/>
</dbReference>
<protein>
    <recommendedName>
        <fullName evidence="1">DUF4178 domain-containing protein</fullName>
    </recommendedName>
</protein>
<gene>
    <name evidence="2" type="ORF">BN990_03616</name>
</gene>
<dbReference type="OrthoDB" id="3775810at2"/>
<organism evidence="2 3">
    <name type="scientific">Virgibacillus massiliensis</name>
    <dbReference type="NCBI Taxonomy" id="1462526"/>
    <lineage>
        <taxon>Bacteria</taxon>
        <taxon>Bacillati</taxon>
        <taxon>Bacillota</taxon>
        <taxon>Bacilli</taxon>
        <taxon>Bacillales</taxon>
        <taxon>Bacillaceae</taxon>
        <taxon>Virgibacillus</taxon>
    </lineage>
</organism>
<dbReference type="eggNOG" id="ENOG502ZQSW">
    <property type="taxonomic scope" value="Bacteria"/>
</dbReference>
<comment type="caution">
    <text evidence="2">The sequence shown here is derived from an EMBL/GenBank/DDBJ whole genome shotgun (WGS) entry which is preliminary data.</text>
</comment>
<dbReference type="EMBL" id="CCDP010000002">
    <property type="protein sequence ID" value="CDQ41257.1"/>
    <property type="molecule type" value="Genomic_DNA"/>
</dbReference>